<feature type="repeat" description="ARM" evidence="9">
    <location>
        <begin position="660"/>
        <end position="701"/>
    </location>
</feature>
<comment type="caution">
    <text evidence="13">The sequence shown here is derived from an EMBL/GenBank/DDBJ whole genome shotgun (WGS) entry which is preliminary data.</text>
</comment>
<dbReference type="PROSITE" id="PS50176">
    <property type="entry name" value="ARM_REPEAT"/>
    <property type="match status" value="4"/>
</dbReference>
<evidence type="ECO:0000256" key="7">
    <source>
        <dbReference type="ARBA" id="ARBA00022786"/>
    </source>
</evidence>
<comment type="catalytic activity">
    <reaction evidence="1">
        <text>S-ubiquitinyl-[E2 ubiquitin-conjugating enzyme]-L-cysteine + [acceptor protein]-L-lysine = [E2 ubiquitin-conjugating enzyme]-L-cysteine + N(6)-ubiquitinyl-[acceptor protein]-L-lysine.</text>
        <dbReference type="EC" id="2.3.2.27"/>
    </reaction>
</comment>
<dbReference type="SMART" id="SM00504">
    <property type="entry name" value="Ubox"/>
    <property type="match status" value="1"/>
</dbReference>
<name>A0AAV0HMN1_9ROSI</name>
<evidence type="ECO:0000256" key="4">
    <source>
        <dbReference type="ARBA" id="ARBA00012483"/>
    </source>
</evidence>
<keyword evidence="6" id="KW-0677">Repeat</keyword>
<accession>A0AAV0HMN1</accession>
<dbReference type="InterPro" id="IPR045210">
    <property type="entry name" value="RING-Ubox_PUB"/>
</dbReference>
<dbReference type="PROSITE" id="PS51698">
    <property type="entry name" value="U_BOX"/>
    <property type="match status" value="1"/>
</dbReference>
<evidence type="ECO:0000256" key="5">
    <source>
        <dbReference type="ARBA" id="ARBA00022679"/>
    </source>
</evidence>
<gene>
    <name evidence="12" type="ORF">LITE_LOCUS4909</name>
    <name evidence="13" type="ORF">LITE_LOCUS5023</name>
</gene>
<evidence type="ECO:0000313" key="12">
    <source>
        <dbReference type="EMBL" id="CAI0385777.1"/>
    </source>
</evidence>
<dbReference type="Gene3D" id="1.25.10.10">
    <property type="entry name" value="Leucine-rich Repeat Variant"/>
    <property type="match status" value="3"/>
</dbReference>
<proteinExistence type="predicted"/>
<evidence type="ECO:0000256" key="8">
    <source>
        <dbReference type="ARBA" id="ARBA00023054"/>
    </source>
</evidence>
<dbReference type="Pfam" id="PF04564">
    <property type="entry name" value="U-box"/>
    <property type="match status" value="1"/>
</dbReference>
<dbReference type="FunFam" id="1.25.10.10:FF:000082">
    <property type="entry name" value="RING-type E3 ubiquitin transferase"/>
    <property type="match status" value="1"/>
</dbReference>
<feature type="repeat" description="ARM" evidence="9">
    <location>
        <begin position="619"/>
        <end position="661"/>
    </location>
</feature>
<dbReference type="InterPro" id="IPR013083">
    <property type="entry name" value="Znf_RING/FYVE/PHD"/>
</dbReference>
<keyword evidence="7" id="KW-0833">Ubl conjugation pathway</keyword>
<keyword evidence="5" id="KW-0808">Transferase</keyword>
<evidence type="ECO:0000256" key="9">
    <source>
        <dbReference type="PROSITE-ProRule" id="PRU00259"/>
    </source>
</evidence>
<protein>
    <recommendedName>
        <fullName evidence="4">RING-type E3 ubiquitin transferase</fullName>
        <ecNumber evidence="4">2.3.2.27</ecNumber>
    </recommendedName>
</protein>
<feature type="region of interest" description="Disordered" evidence="10">
    <location>
        <begin position="403"/>
        <end position="422"/>
    </location>
</feature>
<feature type="repeat" description="ARM" evidence="9">
    <location>
        <begin position="537"/>
        <end position="579"/>
    </location>
</feature>
<dbReference type="Pfam" id="PF25240">
    <property type="entry name" value="PUB2_N"/>
    <property type="match status" value="1"/>
</dbReference>
<reference evidence="13" key="1">
    <citation type="submission" date="2022-08" db="EMBL/GenBank/DDBJ databases">
        <authorList>
            <person name="Gutierrez-Valencia J."/>
        </authorList>
    </citation>
    <scope>NUCLEOTIDE SEQUENCE</scope>
</reference>
<comment type="function">
    <text evidence="2">Functions as an E3 ubiquitin ligase.</text>
</comment>
<evidence type="ECO:0000313" key="13">
    <source>
        <dbReference type="EMBL" id="CAI0386137.1"/>
    </source>
</evidence>
<dbReference type="Pfam" id="PF25598">
    <property type="entry name" value="ARM_PUB"/>
    <property type="match status" value="1"/>
</dbReference>
<dbReference type="SUPFAM" id="SSF48371">
    <property type="entry name" value="ARM repeat"/>
    <property type="match status" value="1"/>
</dbReference>
<dbReference type="CDD" id="cd16664">
    <property type="entry name" value="RING-Ubox_PUB"/>
    <property type="match status" value="1"/>
</dbReference>
<dbReference type="InterPro" id="IPR000225">
    <property type="entry name" value="Armadillo"/>
</dbReference>
<dbReference type="InterPro" id="IPR058678">
    <property type="entry name" value="ARM_PUB"/>
</dbReference>
<dbReference type="Gene3D" id="3.30.40.10">
    <property type="entry name" value="Zinc/RING finger domain, C3HC4 (zinc finger)"/>
    <property type="match status" value="1"/>
</dbReference>
<dbReference type="EC" id="2.3.2.27" evidence="4"/>
<comment type="pathway">
    <text evidence="3">Protein modification; protein ubiquitination.</text>
</comment>
<feature type="repeat" description="ARM" evidence="9">
    <location>
        <begin position="494"/>
        <end position="537"/>
    </location>
</feature>
<evidence type="ECO:0000256" key="6">
    <source>
        <dbReference type="ARBA" id="ARBA00022737"/>
    </source>
</evidence>
<dbReference type="InterPro" id="IPR003613">
    <property type="entry name" value="Ubox_domain"/>
</dbReference>
<dbReference type="FunFam" id="3.30.40.10:FF:000292">
    <property type="entry name" value="RING-type E3 ubiquitin transferase"/>
    <property type="match status" value="1"/>
</dbReference>
<dbReference type="InterPro" id="IPR011989">
    <property type="entry name" value="ARM-like"/>
</dbReference>
<dbReference type="EMBL" id="CAMGYJ010000002">
    <property type="protein sequence ID" value="CAI0385777.1"/>
    <property type="molecule type" value="Genomic_DNA"/>
</dbReference>
<dbReference type="Proteomes" id="UP001154282">
    <property type="component" value="Unassembled WGS sequence"/>
</dbReference>
<keyword evidence="14" id="KW-1185">Reference proteome</keyword>
<dbReference type="AlphaFoldDB" id="A0AAV0HMN1"/>
<evidence type="ECO:0000256" key="1">
    <source>
        <dbReference type="ARBA" id="ARBA00000900"/>
    </source>
</evidence>
<dbReference type="InterPro" id="IPR016024">
    <property type="entry name" value="ARM-type_fold"/>
</dbReference>
<dbReference type="EMBL" id="CAMGYJ010000002">
    <property type="protein sequence ID" value="CAI0386137.1"/>
    <property type="molecule type" value="Genomic_DNA"/>
</dbReference>
<evidence type="ECO:0000313" key="14">
    <source>
        <dbReference type="Proteomes" id="UP001154282"/>
    </source>
</evidence>
<dbReference type="PANTHER" id="PTHR23315">
    <property type="entry name" value="U BOX DOMAIN-CONTAINING"/>
    <property type="match status" value="1"/>
</dbReference>
<dbReference type="PANTHER" id="PTHR23315:SF278">
    <property type="entry name" value="U-BOX DOMAIN-CONTAINING PROTEIN 3"/>
    <property type="match status" value="1"/>
</dbReference>
<dbReference type="SUPFAM" id="SSF57850">
    <property type="entry name" value="RING/U-box"/>
    <property type="match status" value="1"/>
</dbReference>
<dbReference type="GO" id="GO:0061630">
    <property type="term" value="F:ubiquitin protein ligase activity"/>
    <property type="evidence" value="ECO:0007669"/>
    <property type="project" value="UniProtKB-EC"/>
</dbReference>
<keyword evidence="8" id="KW-0175">Coiled coil</keyword>
<dbReference type="InterPro" id="IPR057314">
    <property type="entry name" value="PUB2-4-like_N"/>
</dbReference>
<evidence type="ECO:0000256" key="10">
    <source>
        <dbReference type="SAM" id="MobiDB-lite"/>
    </source>
</evidence>
<dbReference type="GO" id="GO:0016567">
    <property type="term" value="P:protein ubiquitination"/>
    <property type="evidence" value="ECO:0007669"/>
    <property type="project" value="InterPro"/>
</dbReference>
<evidence type="ECO:0000259" key="11">
    <source>
        <dbReference type="PROSITE" id="PS51698"/>
    </source>
</evidence>
<evidence type="ECO:0000256" key="2">
    <source>
        <dbReference type="ARBA" id="ARBA00003861"/>
    </source>
</evidence>
<dbReference type="SMART" id="SM00185">
    <property type="entry name" value="ARM"/>
    <property type="match status" value="5"/>
</dbReference>
<sequence>MDRTSISCLVNSISRFILLVSCQTKIHATIQNDYRSMVMVLKYLKPVLDEVVDHDLTSTEILYQECEELDAAVNEAREFIENWSPKMSKIRSVQKTGALLIGIQRCSLEICHILCTLLQSSPIDTDLTVIQNCMQELQSVKQESITNYIEEALRSPRDDTASCPDHVMKIIGSLNLRTNRDLLKESVALEKERMNIEANRDKGNLEQVNQVVDLLCHIRACLLKVECSEPESGVRIPPYFRCPLSLELMLDPVIVASGQTYERNAIQKWLDHGLAICPKTRQTLSHANLIPNYTVKAMIANWCQENSVKISSNCERANLALVPLPSSDPGLFRSVSENCSLDASNASSAEVRNGFVDHKVDDISGFVGQESNQNESLKNGNVECPSRELLSYHISRSASASSVVSSTEFGPPSNQVSRTSSKHHNVNEFSVEVMTEVSSAAAAAAVAAPSNESAKIQFQDPKRKPEISSNGNCCSRVHSVPSDLVSYDDLTTISHVEELVEDLKRSHSDELQTAVAAELRFLTKHNKENRVIVAQSGAIPPLLSLLYSEIQLTQEHAVTALLNLSINEENKTMIAEAGAIEPLIHVLNSGSDTAKENSAATLFSLSVLEQYKARIGRSGAVKALVNLLSSGTLRGKKDAATALFNLSIFHENKARIVQAGAVKHLVELIDPATGMVDKSVALLANLSTIGEGRLAIAKAGGIPLLVEVIESGSQRGKENAASVLVQLCLNNPKYCTLVLQEGAVPPLVFLSQSGTPRAREKAQLLLGHFRNQREGNAGKGK</sequence>
<organism evidence="13 14">
    <name type="scientific">Linum tenue</name>
    <dbReference type="NCBI Taxonomy" id="586396"/>
    <lineage>
        <taxon>Eukaryota</taxon>
        <taxon>Viridiplantae</taxon>
        <taxon>Streptophyta</taxon>
        <taxon>Embryophyta</taxon>
        <taxon>Tracheophyta</taxon>
        <taxon>Spermatophyta</taxon>
        <taxon>Magnoliopsida</taxon>
        <taxon>eudicotyledons</taxon>
        <taxon>Gunneridae</taxon>
        <taxon>Pentapetalae</taxon>
        <taxon>rosids</taxon>
        <taxon>fabids</taxon>
        <taxon>Malpighiales</taxon>
        <taxon>Linaceae</taxon>
        <taxon>Linum</taxon>
    </lineage>
</organism>
<feature type="domain" description="U-box" evidence="11">
    <location>
        <begin position="235"/>
        <end position="309"/>
    </location>
</feature>
<evidence type="ECO:0000256" key="3">
    <source>
        <dbReference type="ARBA" id="ARBA00004906"/>
    </source>
</evidence>